<evidence type="ECO:0000256" key="6">
    <source>
        <dbReference type="ARBA" id="ARBA00022777"/>
    </source>
</evidence>
<dbReference type="SUPFAM" id="SSF55804">
    <property type="entry name" value="Phoshotransferase/anion transport protein"/>
    <property type="match status" value="1"/>
</dbReference>
<keyword evidence="2" id="KW-0813">Transport</keyword>
<dbReference type="AlphaFoldDB" id="A0AAN2CDU6"/>
<reference evidence="8" key="1">
    <citation type="submission" date="2022-07" db="EMBL/GenBank/DDBJ databases">
        <title>Complete genome sequence of carbapenem-resistant Klebsiella spp. in Japan.</title>
        <authorList>
            <person name="Maehana S."/>
            <person name="Suzuki M."/>
            <person name="Kitasato H."/>
        </authorList>
    </citation>
    <scope>NUCLEOTIDE SEQUENCE</scope>
    <source>
        <strain evidence="8">KAM644</strain>
    </source>
</reference>
<accession>A0AAN2CDU6</accession>
<organism evidence="8 9">
    <name type="scientific">Klebsiella quasipneumoniae subsp. quasipneumoniae</name>
    <dbReference type="NCBI Taxonomy" id="1667327"/>
    <lineage>
        <taxon>Bacteria</taxon>
        <taxon>Pseudomonadati</taxon>
        <taxon>Pseudomonadota</taxon>
        <taxon>Gammaproteobacteria</taxon>
        <taxon>Enterobacterales</taxon>
        <taxon>Enterobacteriaceae</taxon>
        <taxon>Klebsiella/Raoultella group</taxon>
        <taxon>Klebsiella</taxon>
        <taxon>Klebsiella pneumoniae complex</taxon>
    </lineage>
</organism>
<evidence type="ECO:0000256" key="3">
    <source>
        <dbReference type="ARBA" id="ARBA00022490"/>
    </source>
</evidence>
<sequence length="147" mass="16502">MHMIRDWLTPDKINVINAIDNWKNAVRLSAEPLLAQGYMAEHYIEAIFKSHEEFGPYYLLAPGLAMPHARPEQGALRNGLSLLHIKEGISFGSTENDPVYVVIMLCACSGNEHITMIGELAELFSDRQKLERLLKADDIKAIQAVID</sequence>
<keyword evidence="6" id="KW-0418">Kinase</keyword>
<dbReference type="Pfam" id="PF00359">
    <property type="entry name" value="PTS_EIIA_2"/>
    <property type="match status" value="1"/>
</dbReference>
<dbReference type="Gene3D" id="3.40.930.10">
    <property type="entry name" value="Mannitol-specific EII, Chain A"/>
    <property type="match status" value="1"/>
</dbReference>
<keyword evidence="5" id="KW-0598">Phosphotransferase system</keyword>
<dbReference type="PANTHER" id="PTHR36203:SF4">
    <property type="entry name" value="MANNITOL-SPECIFIC CRYPTIC PHOSPHOTRANSFERASE ENZYME IIA COMPONENT"/>
    <property type="match status" value="1"/>
</dbReference>
<proteinExistence type="predicted"/>
<protein>
    <submittedName>
        <fullName evidence="8">PTS ascorbate transporter subunit IIA</fullName>
    </submittedName>
</protein>
<dbReference type="EMBL" id="AP026407">
    <property type="protein sequence ID" value="BDO13414.1"/>
    <property type="molecule type" value="Genomic_DNA"/>
</dbReference>
<dbReference type="GO" id="GO:0005737">
    <property type="term" value="C:cytoplasm"/>
    <property type="evidence" value="ECO:0007669"/>
    <property type="project" value="UniProtKB-SubCell"/>
</dbReference>
<dbReference type="PROSITE" id="PS51094">
    <property type="entry name" value="PTS_EIIA_TYPE_2"/>
    <property type="match status" value="1"/>
</dbReference>
<evidence type="ECO:0000313" key="9">
    <source>
        <dbReference type="Proteomes" id="UP001058353"/>
    </source>
</evidence>
<dbReference type="InterPro" id="IPR051351">
    <property type="entry name" value="Ascorbate-PTS_EIIA_comp"/>
</dbReference>
<evidence type="ECO:0000256" key="5">
    <source>
        <dbReference type="ARBA" id="ARBA00022683"/>
    </source>
</evidence>
<feature type="domain" description="PTS EIIA type-2" evidence="7">
    <location>
        <begin position="6"/>
        <end position="147"/>
    </location>
</feature>
<dbReference type="Proteomes" id="UP001058353">
    <property type="component" value="Chromosome"/>
</dbReference>
<name>A0AAN2CDU6_9ENTR</name>
<evidence type="ECO:0000256" key="1">
    <source>
        <dbReference type="ARBA" id="ARBA00004496"/>
    </source>
</evidence>
<dbReference type="GO" id="GO:0009401">
    <property type="term" value="P:phosphoenolpyruvate-dependent sugar phosphotransferase system"/>
    <property type="evidence" value="ECO:0007669"/>
    <property type="project" value="UniProtKB-KW"/>
</dbReference>
<gene>
    <name evidence="8" type="ORF">KAM644c_24800</name>
</gene>
<dbReference type="PROSITE" id="PS00372">
    <property type="entry name" value="PTS_EIIA_TYPE_2_HIS"/>
    <property type="match status" value="1"/>
</dbReference>
<evidence type="ECO:0000256" key="4">
    <source>
        <dbReference type="ARBA" id="ARBA00022679"/>
    </source>
</evidence>
<keyword evidence="3" id="KW-0963">Cytoplasm</keyword>
<evidence type="ECO:0000259" key="7">
    <source>
        <dbReference type="PROSITE" id="PS51094"/>
    </source>
</evidence>
<evidence type="ECO:0000256" key="2">
    <source>
        <dbReference type="ARBA" id="ARBA00022448"/>
    </source>
</evidence>
<comment type="subcellular location">
    <subcellularLocation>
        <location evidence="1">Cytoplasm</location>
    </subcellularLocation>
</comment>
<dbReference type="GO" id="GO:0016301">
    <property type="term" value="F:kinase activity"/>
    <property type="evidence" value="ECO:0007669"/>
    <property type="project" value="UniProtKB-KW"/>
</dbReference>
<keyword evidence="4" id="KW-0808">Transferase</keyword>
<dbReference type="CDD" id="cd00211">
    <property type="entry name" value="PTS_IIA_fru"/>
    <property type="match status" value="1"/>
</dbReference>
<dbReference type="InterPro" id="IPR016152">
    <property type="entry name" value="PTrfase/Anion_transptr"/>
</dbReference>
<evidence type="ECO:0000313" key="8">
    <source>
        <dbReference type="EMBL" id="BDO13414.1"/>
    </source>
</evidence>
<dbReference type="InterPro" id="IPR002178">
    <property type="entry name" value="PTS_EIIA_type-2_dom"/>
</dbReference>
<dbReference type="PANTHER" id="PTHR36203">
    <property type="entry name" value="ASCORBATE-SPECIFIC PTS SYSTEM EIIA COMPONENT"/>
    <property type="match status" value="1"/>
</dbReference>